<dbReference type="EMBL" id="LSYV01000011">
    <property type="protein sequence ID" value="KXZ52285.1"/>
    <property type="molecule type" value="Genomic_DNA"/>
</dbReference>
<feature type="region of interest" description="Disordered" evidence="1">
    <location>
        <begin position="1"/>
        <end position="51"/>
    </location>
</feature>
<feature type="compositionally biased region" description="Polar residues" evidence="1">
    <location>
        <begin position="1"/>
        <end position="10"/>
    </location>
</feature>
<protein>
    <submittedName>
        <fullName evidence="2">Uncharacterized protein</fullName>
    </submittedName>
</protein>
<feature type="region of interest" description="Disordered" evidence="1">
    <location>
        <begin position="150"/>
        <end position="234"/>
    </location>
</feature>
<dbReference type="AlphaFoldDB" id="A0A150GR28"/>
<reference evidence="3" key="1">
    <citation type="journal article" date="2016" name="Nat. Commun.">
        <title>The Gonium pectorale genome demonstrates co-option of cell cycle regulation during the evolution of multicellularity.</title>
        <authorList>
            <person name="Hanschen E.R."/>
            <person name="Marriage T.N."/>
            <person name="Ferris P.J."/>
            <person name="Hamaji T."/>
            <person name="Toyoda A."/>
            <person name="Fujiyama A."/>
            <person name="Neme R."/>
            <person name="Noguchi H."/>
            <person name="Minakuchi Y."/>
            <person name="Suzuki M."/>
            <person name="Kawai-Toyooka H."/>
            <person name="Smith D.R."/>
            <person name="Sparks H."/>
            <person name="Anderson J."/>
            <person name="Bakaric R."/>
            <person name="Luria V."/>
            <person name="Karger A."/>
            <person name="Kirschner M.W."/>
            <person name="Durand P.M."/>
            <person name="Michod R.E."/>
            <person name="Nozaki H."/>
            <person name="Olson B.J."/>
        </authorList>
    </citation>
    <scope>NUCLEOTIDE SEQUENCE [LARGE SCALE GENOMIC DNA]</scope>
    <source>
        <strain evidence="3">NIES-2863</strain>
    </source>
</reference>
<feature type="compositionally biased region" description="Gly residues" evidence="1">
    <location>
        <begin position="35"/>
        <end position="44"/>
    </location>
</feature>
<evidence type="ECO:0000313" key="2">
    <source>
        <dbReference type="EMBL" id="KXZ52285.1"/>
    </source>
</evidence>
<name>A0A150GR28_GONPE</name>
<feature type="compositionally biased region" description="Low complexity" evidence="1">
    <location>
        <begin position="11"/>
        <end position="25"/>
    </location>
</feature>
<sequence length="234" mass="23196">MSLNMQQQPWGPTAGAAPHPEGAGANVNASVHHAGGMGGLGGGPQIPNNVQGPSTAGAFAAAGGTGLAGMNQINAHTGFVDTLSVNDPPVLLPGRGGLGAFAHRPHNVAPFSDSAAASAESAVVHGGPAMMHPGPFMPPAAVDGIRQIGLPRPQQLPPSPAAGDKPQVSAPSGSRRVNAMSDGSGSIIRNNDGAHQRSSRSEAGGFGGGAPPGRHTARPWFEDRRTASQAGGLP</sequence>
<keyword evidence="3" id="KW-1185">Reference proteome</keyword>
<gene>
    <name evidence="2" type="ORF">GPECTOR_10g917</name>
</gene>
<accession>A0A150GR28</accession>
<comment type="caution">
    <text evidence="2">The sequence shown here is derived from an EMBL/GenBank/DDBJ whole genome shotgun (WGS) entry which is preliminary data.</text>
</comment>
<evidence type="ECO:0000256" key="1">
    <source>
        <dbReference type="SAM" id="MobiDB-lite"/>
    </source>
</evidence>
<evidence type="ECO:0000313" key="3">
    <source>
        <dbReference type="Proteomes" id="UP000075714"/>
    </source>
</evidence>
<proteinExistence type="predicted"/>
<organism evidence="2 3">
    <name type="scientific">Gonium pectorale</name>
    <name type="common">Green alga</name>
    <dbReference type="NCBI Taxonomy" id="33097"/>
    <lineage>
        <taxon>Eukaryota</taxon>
        <taxon>Viridiplantae</taxon>
        <taxon>Chlorophyta</taxon>
        <taxon>core chlorophytes</taxon>
        <taxon>Chlorophyceae</taxon>
        <taxon>CS clade</taxon>
        <taxon>Chlamydomonadales</taxon>
        <taxon>Volvocaceae</taxon>
        <taxon>Gonium</taxon>
    </lineage>
</organism>
<dbReference type="Proteomes" id="UP000075714">
    <property type="component" value="Unassembled WGS sequence"/>
</dbReference>